<dbReference type="PATRIC" id="fig|1330330.3.peg.590"/>
<reference evidence="1 2" key="1">
    <citation type="submission" date="2015-04" db="EMBL/GenBank/DDBJ databases">
        <title>Complete Genome Sequence of Kosmotoga pacifica SLHLJ1.</title>
        <authorList>
            <person name="Jiang L.J."/>
            <person name="Shao Z.Z."/>
            <person name="Jebbar M."/>
        </authorList>
    </citation>
    <scope>NUCLEOTIDE SEQUENCE [LARGE SCALE GENOMIC DNA]</scope>
    <source>
        <strain evidence="1 2">SLHLJ1</strain>
    </source>
</reference>
<sequence length="92" mass="10573">MHFGYESYLIKLYGVKSLKEKRSISRKLLNELRKSFNASVIESNRQDSKDWLEISVGMLANSRKELESLFQSVEKKIIGGGFDIASISTEIW</sequence>
<proteinExistence type="predicted"/>
<accession>A0A0G2ZBM5</accession>
<dbReference type="Pfam" id="PF04456">
    <property type="entry name" value="DUF503"/>
    <property type="match status" value="1"/>
</dbReference>
<dbReference type="Proteomes" id="UP000035159">
    <property type="component" value="Chromosome"/>
</dbReference>
<keyword evidence="2" id="KW-1185">Reference proteome</keyword>
<dbReference type="PANTHER" id="PTHR36441:SF1">
    <property type="entry name" value="DUF503 DOMAIN-CONTAINING PROTEIN"/>
    <property type="match status" value="1"/>
</dbReference>
<evidence type="ECO:0000313" key="1">
    <source>
        <dbReference type="EMBL" id="AKI96949.1"/>
    </source>
</evidence>
<dbReference type="AlphaFoldDB" id="A0A0G2ZBM5"/>
<dbReference type="SUPFAM" id="SSF103007">
    <property type="entry name" value="Hypothetical protein TT1725"/>
    <property type="match status" value="1"/>
</dbReference>
<evidence type="ECO:0000313" key="2">
    <source>
        <dbReference type="Proteomes" id="UP000035159"/>
    </source>
</evidence>
<dbReference type="InterPro" id="IPR007546">
    <property type="entry name" value="DUF503"/>
</dbReference>
<dbReference type="PANTHER" id="PTHR36441">
    <property type="entry name" value="HYPOTHETICAL CYTOSOLIC PROTEIN"/>
    <property type="match status" value="1"/>
</dbReference>
<dbReference type="EMBL" id="CP011232">
    <property type="protein sequence ID" value="AKI96949.1"/>
    <property type="molecule type" value="Genomic_DNA"/>
</dbReference>
<dbReference type="OrthoDB" id="9809023at2"/>
<name>A0A0G2ZBM5_9BACT</name>
<gene>
    <name evidence="1" type="ORF">IX53_02940</name>
</gene>
<evidence type="ECO:0008006" key="3">
    <source>
        <dbReference type="Google" id="ProtNLM"/>
    </source>
</evidence>
<dbReference type="InterPro" id="IPR036746">
    <property type="entry name" value="TT1725-like_sf"/>
</dbReference>
<dbReference type="KEGG" id="kpf:IX53_02940"/>
<dbReference type="Gene3D" id="3.30.70.1120">
    <property type="entry name" value="TT1725-like"/>
    <property type="match status" value="1"/>
</dbReference>
<organism evidence="1 2">
    <name type="scientific">Kosmotoga pacifica</name>
    <dbReference type="NCBI Taxonomy" id="1330330"/>
    <lineage>
        <taxon>Bacteria</taxon>
        <taxon>Thermotogati</taxon>
        <taxon>Thermotogota</taxon>
        <taxon>Thermotogae</taxon>
        <taxon>Kosmotogales</taxon>
        <taxon>Kosmotogaceae</taxon>
        <taxon>Kosmotoga</taxon>
    </lineage>
</organism>
<protein>
    <recommendedName>
        <fullName evidence="3">DUF503 domain-containing protein</fullName>
    </recommendedName>
</protein>
<dbReference type="RefSeq" id="WP_047754084.1">
    <property type="nucleotide sequence ID" value="NZ_CAJUHA010000019.1"/>
</dbReference>
<dbReference type="STRING" id="1330330.IX53_02940"/>